<dbReference type="Gene3D" id="3.40.50.300">
    <property type="entry name" value="P-loop containing nucleotide triphosphate hydrolases"/>
    <property type="match status" value="1"/>
</dbReference>
<proteinExistence type="inferred from homology"/>
<keyword evidence="7" id="KW-1185">Reference proteome</keyword>
<gene>
    <name evidence="6" type="ORF">PECAL_6P06320</name>
</gene>
<keyword evidence="4" id="KW-0378">Hydrolase</keyword>
<dbReference type="Gene3D" id="1.10.8.60">
    <property type="match status" value="1"/>
</dbReference>
<dbReference type="EC" id="3.6.4.6" evidence="4"/>
<dbReference type="GO" id="GO:0005524">
    <property type="term" value="F:ATP binding"/>
    <property type="evidence" value="ECO:0007669"/>
    <property type="project" value="UniProtKB-UniRule"/>
</dbReference>
<dbReference type="SMART" id="SM00382">
    <property type="entry name" value="AAA"/>
    <property type="match status" value="1"/>
</dbReference>
<comment type="catalytic activity">
    <reaction evidence="4">
        <text>ATP + H2O = ADP + phosphate + H(+)</text>
        <dbReference type="Rhea" id="RHEA:13065"/>
        <dbReference type="ChEBI" id="CHEBI:15377"/>
        <dbReference type="ChEBI" id="CHEBI:15378"/>
        <dbReference type="ChEBI" id="CHEBI:30616"/>
        <dbReference type="ChEBI" id="CHEBI:43474"/>
        <dbReference type="ChEBI" id="CHEBI:456216"/>
        <dbReference type="EC" id="3.6.4.6"/>
    </reaction>
</comment>
<keyword evidence="2 4" id="KW-0547">Nucleotide-binding</keyword>
<protein>
    <recommendedName>
        <fullName evidence="4">Vesicle-fusing ATPase</fullName>
        <ecNumber evidence="4">3.6.4.6</ecNumber>
    </recommendedName>
</protein>
<keyword evidence="3 4" id="KW-0067">ATP-binding</keyword>
<comment type="function">
    <text evidence="4">Required for vesicle-mediated transport. Catalyzes the fusion of transport vesicles within the Golgi cisternae. Is also required for transport from the endoplasmic reticulum to the Golgi stack. Seems to function as a fusion protein required for the delivery of cargo proteins to all compartments of the Golgi stack independent of vesicle origin.</text>
</comment>
<comment type="cofactor">
    <cofactor evidence="4">
        <name>Mg(2+)</name>
        <dbReference type="ChEBI" id="CHEBI:18420"/>
    </cofactor>
    <text evidence="4">Binds 1 Mg(2+) ion per subunit.</text>
</comment>
<sequence>MARLLALLATTTAWQSPQQLRQPTRLYRIKNSASVGAEAPVAPKIRYTKPDLSSATDTFSALARMCGVTSNVQDATLDFQGFSLAFEQLYNDNVALEEGQLSELRRELSINSDDDPVSLHDWGPFHAAYMKRSGMASVLSMQATQKQKEKDNEDALRLLRDQHAQREKDWAQELQKAKMDQAARSMSKAKLLSKDMEAEKKSRGKYFEARESAAKAAAQYRSLEPGRWDEVVSDVGGMRKALEEIRRRVWTPLCAPTALLDELGAERLKGVLLYGPPGCGKSYLAKRLAKSLSRRPATVVSGPEIIDKYVGSSEAQLRDLFASPPLVPPRPGDAEDVAQIAENNELHVVVLDEFDAIARVRSDGKKSDTATRDSVVNQLLVLMDGIAAMPVPTFVLALTNRRELIDGAILRPGRLEAHVEVPLPDLSGRGQILKIHAEKMRQSGRLRLDDHDPFQDGCTLQAVDESTYSEWVSSVALKTEGFSGASMAAVVRAAVARALSRSVEADDVFACAVTSVDFDDAVEDVRRSQMPVLED</sequence>
<feature type="domain" description="AAA+ ATPase" evidence="5">
    <location>
        <begin position="267"/>
        <end position="425"/>
    </location>
</feature>
<dbReference type="PANTHER" id="PTHR23078">
    <property type="entry name" value="VESICULAR-FUSION PROTEIN NSF"/>
    <property type="match status" value="1"/>
</dbReference>
<keyword evidence="4" id="KW-0931">ER-Golgi transport</keyword>
<dbReference type="EMBL" id="CAKKNE010000006">
    <property type="protein sequence ID" value="CAH0379029.1"/>
    <property type="molecule type" value="Genomic_DNA"/>
</dbReference>
<comment type="subcellular location">
    <subcellularLocation>
        <location evidence="4">Cytoplasm</location>
    </subcellularLocation>
</comment>
<keyword evidence="4" id="KW-0653">Protein transport</keyword>
<evidence type="ECO:0000313" key="6">
    <source>
        <dbReference type="EMBL" id="CAH0379029.1"/>
    </source>
</evidence>
<dbReference type="GO" id="GO:0043001">
    <property type="term" value="P:Golgi to plasma membrane protein transport"/>
    <property type="evidence" value="ECO:0007669"/>
    <property type="project" value="TreeGrafter"/>
</dbReference>
<dbReference type="SUPFAM" id="SSF52540">
    <property type="entry name" value="P-loop containing nucleoside triphosphate hydrolases"/>
    <property type="match status" value="1"/>
</dbReference>
<dbReference type="GO" id="GO:0046872">
    <property type="term" value="F:metal ion binding"/>
    <property type="evidence" value="ECO:0007669"/>
    <property type="project" value="UniProtKB-UniRule"/>
</dbReference>
<dbReference type="AlphaFoldDB" id="A0A8J2X6Z7"/>
<evidence type="ECO:0000256" key="2">
    <source>
        <dbReference type="ARBA" id="ARBA00022741"/>
    </source>
</evidence>
<evidence type="ECO:0000259" key="5">
    <source>
        <dbReference type="SMART" id="SM00382"/>
    </source>
</evidence>
<dbReference type="GO" id="GO:0006891">
    <property type="term" value="P:intra-Golgi vesicle-mediated transport"/>
    <property type="evidence" value="ECO:0007669"/>
    <property type="project" value="TreeGrafter"/>
</dbReference>
<keyword evidence="4" id="KW-0963">Cytoplasm</keyword>
<keyword evidence="4" id="KW-0460">Magnesium</keyword>
<dbReference type="InterPro" id="IPR039812">
    <property type="entry name" value="Vesicle-fus_ATPase"/>
</dbReference>
<dbReference type="InterPro" id="IPR003959">
    <property type="entry name" value="ATPase_AAA_core"/>
</dbReference>
<dbReference type="Proteomes" id="UP000789595">
    <property type="component" value="Unassembled WGS sequence"/>
</dbReference>
<comment type="caution">
    <text evidence="6">The sequence shown here is derived from an EMBL/GenBank/DDBJ whole genome shotgun (WGS) entry which is preliminary data.</text>
</comment>
<dbReference type="GO" id="GO:0016887">
    <property type="term" value="F:ATP hydrolysis activity"/>
    <property type="evidence" value="ECO:0007669"/>
    <property type="project" value="InterPro"/>
</dbReference>
<dbReference type="PANTHER" id="PTHR23078:SF3">
    <property type="entry name" value="VESICLE-FUSING ATPASE"/>
    <property type="match status" value="1"/>
</dbReference>
<dbReference type="InterPro" id="IPR003593">
    <property type="entry name" value="AAA+_ATPase"/>
</dbReference>
<dbReference type="FunFam" id="3.40.50.300:FF:000154">
    <property type="entry name" value="Vesicle-fusing ATPase 1"/>
    <property type="match status" value="1"/>
</dbReference>
<dbReference type="Pfam" id="PF00004">
    <property type="entry name" value="AAA"/>
    <property type="match status" value="1"/>
</dbReference>
<evidence type="ECO:0000256" key="1">
    <source>
        <dbReference type="ARBA" id="ARBA00006914"/>
    </source>
</evidence>
<organism evidence="6 7">
    <name type="scientific">Pelagomonas calceolata</name>
    <dbReference type="NCBI Taxonomy" id="35677"/>
    <lineage>
        <taxon>Eukaryota</taxon>
        <taxon>Sar</taxon>
        <taxon>Stramenopiles</taxon>
        <taxon>Ochrophyta</taxon>
        <taxon>Pelagophyceae</taxon>
        <taxon>Pelagomonadales</taxon>
        <taxon>Pelagomonadaceae</taxon>
        <taxon>Pelagomonas</taxon>
    </lineage>
</organism>
<evidence type="ECO:0000256" key="4">
    <source>
        <dbReference type="RuleBase" id="RU367045"/>
    </source>
</evidence>
<dbReference type="GO" id="GO:0035494">
    <property type="term" value="P:SNARE complex disassembly"/>
    <property type="evidence" value="ECO:0007669"/>
    <property type="project" value="InterPro"/>
</dbReference>
<accession>A0A8J2X6Z7</accession>
<evidence type="ECO:0000256" key="3">
    <source>
        <dbReference type="ARBA" id="ARBA00022840"/>
    </source>
</evidence>
<dbReference type="InterPro" id="IPR027417">
    <property type="entry name" value="P-loop_NTPase"/>
</dbReference>
<comment type="similarity">
    <text evidence="1 4">Belongs to the AAA ATPase family.</text>
</comment>
<keyword evidence="4" id="KW-0813">Transport</keyword>
<keyword evidence="4" id="KW-0479">Metal-binding</keyword>
<evidence type="ECO:0000313" key="7">
    <source>
        <dbReference type="Proteomes" id="UP000789595"/>
    </source>
</evidence>
<dbReference type="GO" id="GO:0005795">
    <property type="term" value="C:Golgi stack"/>
    <property type="evidence" value="ECO:0007669"/>
    <property type="project" value="TreeGrafter"/>
</dbReference>
<name>A0A8J2X6Z7_9STRA</name>
<reference evidence="6" key="1">
    <citation type="submission" date="2021-11" db="EMBL/GenBank/DDBJ databases">
        <authorList>
            <consortium name="Genoscope - CEA"/>
            <person name="William W."/>
        </authorList>
    </citation>
    <scope>NUCLEOTIDE SEQUENCE</scope>
</reference>
<dbReference type="OrthoDB" id="9982946at2759"/>